<accession>A0ACB6R547</accession>
<protein>
    <submittedName>
        <fullName evidence="1">Ribonuclease III</fullName>
    </submittedName>
</protein>
<comment type="caution">
    <text evidence="1">The sequence shown here is derived from an EMBL/GenBank/DDBJ whole genome shotgun (WGS) entry which is preliminary data.</text>
</comment>
<evidence type="ECO:0000313" key="2">
    <source>
        <dbReference type="Proteomes" id="UP000799755"/>
    </source>
</evidence>
<reference evidence="1" key="1">
    <citation type="journal article" date="2020" name="Stud. Mycol.">
        <title>101 Dothideomycetes genomes: a test case for predicting lifestyles and emergence of pathogens.</title>
        <authorList>
            <person name="Haridas S."/>
            <person name="Albert R."/>
            <person name="Binder M."/>
            <person name="Bloem J."/>
            <person name="Labutti K."/>
            <person name="Salamov A."/>
            <person name="Andreopoulos B."/>
            <person name="Baker S."/>
            <person name="Barry K."/>
            <person name="Bills G."/>
            <person name="Bluhm B."/>
            <person name="Cannon C."/>
            <person name="Castanera R."/>
            <person name="Culley D."/>
            <person name="Daum C."/>
            <person name="Ezra D."/>
            <person name="Gonzalez J."/>
            <person name="Henrissat B."/>
            <person name="Kuo A."/>
            <person name="Liang C."/>
            <person name="Lipzen A."/>
            <person name="Lutzoni F."/>
            <person name="Magnuson J."/>
            <person name="Mondo S."/>
            <person name="Nolan M."/>
            <person name="Ohm R."/>
            <person name="Pangilinan J."/>
            <person name="Park H.-J."/>
            <person name="Ramirez L."/>
            <person name="Alfaro M."/>
            <person name="Sun H."/>
            <person name="Tritt A."/>
            <person name="Yoshinaga Y."/>
            <person name="Zwiers L.-H."/>
            <person name="Turgeon B."/>
            <person name="Goodwin S."/>
            <person name="Spatafora J."/>
            <person name="Crous P."/>
            <person name="Grigoriev I."/>
        </authorList>
    </citation>
    <scope>NUCLEOTIDE SEQUENCE</scope>
    <source>
        <strain evidence="1">ATCC 200398</strain>
    </source>
</reference>
<dbReference type="Proteomes" id="UP000799755">
    <property type="component" value="Unassembled WGS sequence"/>
</dbReference>
<proteinExistence type="predicted"/>
<name>A0ACB6R547_9PLEO</name>
<organism evidence="1 2">
    <name type="scientific">Lindgomyces ingoldianus</name>
    <dbReference type="NCBI Taxonomy" id="673940"/>
    <lineage>
        <taxon>Eukaryota</taxon>
        <taxon>Fungi</taxon>
        <taxon>Dikarya</taxon>
        <taxon>Ascomycota</taxon>
        <taxon>Pezizomycotina</taxon>
        <taxon>Dothideomycetes</taxon>
        <taxon>Pleosporomycetidae</taxon>
        <taxon>Pleosporales</taxon>
        <taxon>Lindgomycetaceae</taxon>
        <taxon>Lindgomyces</taxon>
    </lineage>
</organism>
<dbReference type="EMBL" id="MU003498">
    <property type="protein sequence ID" value="KAF2474301.1"/>
    <property type="molecule type" value="Genomic_DNA"/>
</dbReference>
<evidence type="ECO:0000313" key="1">
    <source>
        <dbReference type="EMBL" id="KAF2474301.1"/>
    </source>
</evidence>
<keyword evidence="2" id="KW-1185">Reference proteome</keyword>
<sequence>MAEKRQRPYDGRSDSSYRHRDHGHGQPYHKKHKPNTFNQHSTLAPRPRDRDPTTGFSNVPRNSHQGPKHTTKKSEIANPILEHFERLPDPSKCEPCKLAASETQNGLLALLHQLEQEEEGNGGDQDILYHARELRNRLSTRAKDSPASKTMQKLEQRYPCKAKYVTIPTYVARKIELAKDLPPLPPVIEPYLKEAVFTHKSLNSDPSVTEKLNYERLEFLGDAYIEIISSRLIYNRFAHLESGKQAQLRESLVKNETLALLSNAYGLGDRIAHVGHLQHDKGWTKILADVFEAYVAAIILSDPDNGFKTAENWLAELWAVQLLEYKEKPLEDPNAREEIRKLLGGKGIALDYRMERDMEQTHGVQRFFMGLYLTGWGYEDQWLGSGEGQNKAQASIHAAMDALKNNRTLIEDGLRQKLEMYPQLKEKLEGSKQKGQEGRGVGAIQEEQRTTNTGKVDEEWESGRRDQIKDTDDVSQGRKEKKKKGKRM</sequence>
<gene>
    <name evidence="1" type="ORF">BDR25DRAFT_301710</name>
</gene>